<accession>A0A439DAL1</accession>
<evidence type="ECO:0000256" key="1">
    <source>
        <dbReference type="ARBA" id="ARBA00005466"/>
    </source>
</evidence>
<protein>
    <recommendedName>
        <fullName evidence="4">FAD-binding PCMH-type domain-containing protein</fullName>
    </recommendedName>
</protein>
<gene>
    <name evidence="5" type="ORF">EKO27_g3680</name>
</gene>
<comment type="caution">
    <text evidence="5">The sequence shown here is derived from an EMBL/GenBank/DDBJ whole genome shotgun (WGS) entry which is preliminary data.</text>
</comment>
<dbReference type="Pfam" id="PF08031">
    <property type="entry name" value="BBE"/>
    <property type="match status" value="1"/>
</dbReference>
<dbReference type="PANTHER" id="PTHR13878:SF91">
    <property type="entry name" value="FAD BINDING DOMAIN PROTEIN (AFU_ORTHOLOGUE AFUA_6G12070)-RELATED"/>
    <property type="match status" value="1"/>
</dbReference>
<evidence type="ECO:0000256" key="2">
    <source>
        <dbReference type="ARBA" id="ARBA00023002"/>
    </source>
</evidence>
<dbReference type="InterPro" id="IPR016169">
    <property type="entry name" value="FAD-bd_PCMH_sub2"/>
</dbReference>
<feature type="signal peptide" evidence="3">
    <location>
        <begin position="1"/>
        <end position="24"/>
    </location>
</feature>
<feature type="domain" description="FAD-binding PCMH-type" evidence="4">
    <location>
        <begin position="165"/>
        <end position="269"/>
    </location>
</feature>
<feature type="chain" id="PRO_5019252455" description="FAD-binding PCMH-type domain-containing protein" evidence="3">
    <location>
        <begin position="25"/>
        <end position="547"/>
    </location>
</feature>
<dbReference type="PANTHER" id="PTHR13878">
    <property type="entry name" value="GULONOLACTONE OXIDASE"/>
    <property type="match status" value="1"/>
</dbReference>
<dbReference type="EMBL" id="RYZI01000080">
    <property type="protein sequence ID" value="RWA11450.1"/>
    <property type="molecule type" value="Genomic_DNA"/>
</dbReference>
<keyword evidence="3" id="KW-0732">Signal</keyword>
<evidence type="ECO:0000313" key="6">
    <source>
        <dbReference type="Proteomes" id="UP000286045"/>
    </source>
</evidence>
<sequence>MSECQGKWLYVRAVLAAMSTLCAASPTLGRSKPTCRYLPGDAGWPSNKAWNRLNGTTGGKLIRGTPLAEPCYFPESSFGNQVCTSLAGNWTSPETYPFPVSGHGCTLGNLAAYALEIDSATTVVAGLKFARENNIRVSIKNTGHDYTGRSNGQGYNSSFYTGPAVKVGAGVQFSELYAAAASRGLRVAGGYCPSVGIAGGYVQSGGYGPLAASYGLAADNALEFEVVTVDGRQLVASPTENSDLYWALSGSGAGNYAVVLSLTSKAHADNPTAGATLTFANIDPTLYWAAVGAFQSHLLVLDEIHGFATSWGLNNQSFSLNVATLPGGLQSDIVTALNPFIQELKDLGLPLTNYNTTIFPSFYAHFQHYTFPPEVYSTNNTLGGRLIQRSTIQDRLPDLVGAFRQIAENPASPMSLISGNTINVSRKRIPQTPEWNSVLPAWRDALYTLNIGILYSPKATPEKLLAYQRQANEWQRLFGSITPGGGAYVNEATFDNPNWKKDYFGVNYDRLLNIKKKNMIQISPCGSIRPLVLTRTGRSLMMDGSVA</sequence>
<organism evidence="5 6">
    <name type="scientific">Xylaria grammica</name>
    <dbReference type="NCBI Taxonomy" id="363999"/>
    <lineage>
        <taxon>Eukaryota</taxon>
        <taxon>Fungi</taxon>
        <taxon>Dikarya</taxon>
        <taxon>Ascomycota</taxon>
        <taxon>Pezizomycotina</taxon>
        <taxon>Sordariomycetes</taxon>
        <taxon>Xylariomycetidae</taxon>
        <taxon>Xylariales</taxon>
        <taxon>Xylariaceae</taxon>
        <taxon>Xylaria</taxon>
    </lineage>
</organism>
<keyword evidence="6" id="KW-1185">Reference proteome</keyword>
<dbReference type="GO" id="GO:0016491">
    <property type="term" value="F:oxidoreductase activity"/>
    <property type="evidence" value="ECO:0007669"/>
    <property type="project" value="UniProtKB-KW"/>
</dbReference>
<dbReference type="InterPro" id="IPR050432">
    <property type="entry name" value="FAD-linked_Oxidoreductases_BP"/>
</dbReference>
<reference evidence="5 6" key="1">
    <citation type="submission" date="2018-12" db="EMBL/GenBank/DDBJ databases">
        <title>Draft genome sequence of Xylaria grammica IHI A82.</title>
        <authorList>
            <person name="Buettner E."/>
            <person name="Kellner H."/>
        </authorList>
    </citation>
    <scope>NUCLEOTIDE SEQUENCE [LARGE SCALE GENOMIC DNA]</scope>
    <source>
        <strain evidence="5 6">IHI A82</strain>
    </source>
</reference>
<dbReference type="Proteomes" id="UP000286045">
    <property type="component" value="Unassembled WGS sequence"/>
</dbReference>
<keyword evidence="2" id="KW-0560">Oxidoreductase</keyword>
<dbReference type="Pfam" id="PF01565">
    <property type="entry name" value="FAD_binding_4"/>
    <property type="match status" value="1"/>
</dbReference>
<dbReference type="PROSITE" id="PS51387">
    <property type="entry name" value="FAD_PCMH"/>
    <property type="match status" value="1"/>
</dbReference>
<dbReference type="InterPro" id="IPR016166">
    <property type="entry name" value="FAD-bd_PCMH"/>
</dbReference>
<dbReference type="Gene3D" id="3.40.462.20">
    <property type="match status" value="1"/>
</dbReference>
<evidence type="ECO:0000313" key="5">
    <source>
        <dbReference type="EMBL" id="RWA11450.1"/>
    </source>
</evidence>
<comment type="similarity">
    <text evidence="1">Belongs to the oxygen-dependent FAD-linked oxidoreductase family.</text>
</comment>
<dbReference type="SUPFAM" id="SSF56176">
    <property type="entry name" value="FAD-binding/transporter-associated domain-like"/>
    <property type="match status" value="1"/>
</dbReference>
<dbReference type="AlphaFoldDB" id="A0A439DAL1"/>
<dbReference type="Gene3D" id="3.30.465.10">
    <property type="match status" value="1"/>
</dbReference>
<dbReference type="InterPro" id="IPR006094">
    <property type="entry name" value="Oxid_FAD_bind_N"/>
</dbReference>
<evidence type="ECO:0000259" key="4">
    <source>
        <dbReference type="PROSITE" id="PS51387"/>
    </source>
</evidence>
<name>A0A439DAL1_9PEZI</name>
<evidence type="ECO:0000256" key="3">
    <source>
        <dbReference type="SAM" id="SignalP"/>
    </source>
</evidence>
<dbReference type="STRING" id="363999.A0A439DAL1"/>
<dbReference type="InterPro" id="IPR036318">
    <property type="entry name" value="FAD-bd_PCMH-like_sf"/>
</dbReference>
<dbReference type="GO" id="GO:0071949">
    <property type="term" value="F:FAD binding"/>
    <property type="evidence" value="ECO:0007669"/>
    <property type="project" value="InterPro"/>
</dbReference>
<dbReference type="InterPro" id="IPR012951">
    <property type="entry name" value="BBE"/>
</dbReference>
<proteinExistence type="inferred from homology"/>